<sequence>MSPLAVSAASPIMVTRTAPAPSVSGVGVITGAAEATAAAATVLRELESCACTVSSPNPCLAICRVFGRQDPAIGVDGYPHVVVIRRTN</sequence>
<organism evidence="1 2">
    <name type="scientific">Pleurotus eryngii</name>
    <name type="common">Boletus of the steppes</name>
    <dbReference type="NCBI Taxonomy" id="5323"/>
    <lineage>
        <taxon>Eukaryota</taxon>
        <taxon>Fungi</taxon>
        <taxon>Dikarya</taxon>
        <taxon>Basidiomycota</taxon>
        <taxon>Agaricomycotina</taxon>
        <taxon>Agaricomycetes</taxon>
        <taxon>Agaricomycetidae</taxon>
        <taxon>Agaricales</taxon>
        <taxon>Pleurotineae</taxon>
        <taxon>Pleurotaceae</taxon>
        <taxon>Pleurotus</taxon>
    </lineage>
</organism>
<comment type="caution">
    <text evidence="1">The sequence shown here is derived from an EMBL/GenBank/DDBJ whole genome shotgun (WGS) entry which is preliminary data.</text>
</comment>
<name>A0A9P5ZQ76_PLEER</name>
<keyword evidence="2" id="KW-1185">Reference proteome</keyword>
<evidence type="ECO:0000313" key="2">
    <source>
        <dbReference type="Proteomes" id="UP000807025"/>
    </source>
</evidence>
<dbReference type="EMBL" id="MU154609">
    <property type="protein sequence ID" value="KAF9491944.1"/>
    <property type="molecule type" value="Genomic_DNA"/>
</dbReference>
<evidence type="ECO:0000313" key="1">
    <source>
        <dbReference type="EMBL" id="KAF9491944.1"/>
    </source>
</evidence>
<dbReference type="AlphaFoldDB" id="A0A9P5ZQ76"/>
<protein>
    <submittedName>
        <fullName evidence="1">Uncharacterized protein</fullName>
    </submittedName>
</protein>
<accession>A0A9P5ZQ76</accession>
<reference evidence="1" key="1">
    <citation type="submission" date="2020-11" db="EMBL/GenBank/DDBJ databases">
        <authorList>
            <consortium name="DOE Joint Genome Institute"/>
            <person name="Ahrendt S."/>
            <person name="Riley R."/>
            <person name="Andreopoulos W."/>
            <person name="Labutti K."/>
            <person name="Pangilinan J."/>
            <person name="Ruiz-Duenas F.J."/>
            <person name="Barrasa J.M."/>
            <person name="Sanchez-Garcia M."/>
            <person name="Camarero S."/>
            <person name="Miyauchi S."/>
            <person name="Serrano A."/>
            <person name="Linde D."/>
            <person name="Babiker R."/>
            <person name="Drula E."/>
            <person name="Ayuso-Fernandez I."/>
            <person name="Pacheco R."/>
            <person name="Padilla G."/>
            <person name="Ferreira P."/>
            <person name="Barriuso J."/>
            <person name="Kellner H."/>
            <person name="Castanera R."/>
            <person name="Alfaro M."/>
            <person name="Ramirez L."/>
            <person name="Pisabarro A.G."/>
            <person name="Kuo A."/>
            <person name="Tritt A."/>
            <person name="Lipzen A."/>
            <person name="He G."/>
            <person name="Yan M."/>
            <person name="Ng V."/>
            <person name="Cullen D."/>
            <person name="Martin F."/>
            <person name="Rosso M.-N."/>
            <person name="Henrissat B."/>
            <person name="Hibbett D."/>
            <person name="Martinez A.T."/>
            <person name="Grigoriev I.V."/>
        </authorList>
    </citation>
    <scope>NUCLEOTIDE SEQUENCE</scope>
    <source>
        <strain evidence="1">ATCC 90797</strain>
    </source>
</reference>
<gene>
    <name evidence="1" type="ORF">BDN71DRAFT_1248746</name>
</gene>
<dbReference type="Proteomes" id="UP000807025">
    <property type="component" value="Unassembled WGS sequence"/>
</dbReference>
<proteinExistence type="predicted"/>